<accession>A0A345CQN6</accession>
<dbReference type="GO" id="GO:0030254">
    <property type="term" value="P:protein secretion by the type III secretion system"/>
    <property type="evidence" value="ECO:0007669"/>
    <property type="project" value="InterPro"/>
</dbReference>
<organism evidence="1 2">
    <name type="scientific">Erwinia tracheiphila</name>
    <dbReference type="NCBI Taxonomy" id="65700"/>
    <lineage>
        <taxon>Bacteria</taxon>
        <taxon>Pseudomonadati</taxon>
        <taxon>Pseudomonadota</taxon>
        <taxon>Gammaproteobacteria</taxon>
        <taxon>Enterobacterales</taxon>
        <taxon>Erwiniaceae</taxon>
        <taxon>Erwinia</taxon>
    </lineage>
</organism>
<dbReference type="Proteomes" id="UP000264980">
    <property type="component" value="Chromosome"/>
</dbReference>
<dbReference type="EMBL" id="CP013970">
    <property type="protein sequence ID" value="AXF75753.1"/>
    <property type="molecule type" value="Genomic_DNA"/>
</dbReference>
<proteinExistence type="predicted"/>
<dbReference type="RefSeq" id="WP_016192530.1">
    <property type="nucleotide sequence ID" value="NZ_CP013970.1"/>
</dbReference>
<gene>
    <name evidence="1" type="ORF">AV903_06020</name>
</gene>
<evidence type="ECO:0000313" key="2">
    <source>
        <dbReference type="Proteomes" id="UP000264980"/>
    </source>
</evidence>
<sequence length="130" mass="14507">MTKYFTSPNLFNDLQRTDAENVGVHALDSPNGAQITLYVNGPSLTFLAEITPLEETSQGDKLLRKMMVYAFPGLRLRGGALTINPNEKALVYSYEQLLNTLSKMRFESLLANFSTTAMELRQAVQQLKSS</sequence>
<dbReference type="SUPFAM" id="SSF69635">
    <property type="entry name" value="Type III secretory system chaperone-like"/>
    <property type="match status" value="1"/>
</dbReference>
<dbReference type="Gene3D" id="3.30.1460.10">
    <property type="match status" value="1"/>
</dbReference>
<protein>
    <submittedName>
        <fullName evidence="1">Type III chaperone ShcV</fullName>
    </submittedName>
</protein>
<evidence type="ECO:0000313" key="1">
    <source>
        <dbReference type="EMBL" id="AXF75753.1"/>
    </source>
</evidence>
<dbReference type="AlphaFoldDB" id="A0A345CQN6"/>
<dbReference type="Pfam" id="PF05932">
    <property type="entry name" value="CesT"/>
    <property type="match status" value="1"/>
</dbReference>
<reference evidence="1 2" key="1">
    <citation type="submission" date="2016-01" db="EMBL/GenBank/DDBJ databases">
        <authorList>
            <person name="Oliw E.H."/>
        </authorList>
    </citation>
    <scope>NUCLEOTIDE SEQUENCE [LARGE SCALE GENOMIC DNA]</scope>
    <source>
        <strain evidence="1 2">MDcuke</strain>
    </source>
</reference>
<dbReference type="InterPro" id="IPR010261">
    <property type="entry name" value="Tir_chaperone"/>
</dbReference>
<name>A0A345CQN6_9GAMM</name>